<accession>A0ABP9HUV3</accession>
<gene>
    <name evidence="1" type="ORF">GCM10023205_53310</name>
</gene>
<dbReference type="Proteomes" id="UP001500466">
    <property type="component" value="Unassembled WGS sequence"/>
</dbReference>
<evidence type="ECO:0000313" key="2">
    <source>
        <dbReference type="Proteomes" id="UP001500466"/>
    </source>
</evidence>
<evidence type="ECO:0000313" key="1">
    <source>
        <dbReference type="EMBL" id="GAA4978555.1"/>
    </source>
</evidence>
<reference evidence="2" key="1">
    <citation type="journal article" date="2019" name="Int. J. Syst. Evol. Microbiol.">
        <title>The Global Catalogue of Microorganisms (GCM) 10K type strain sequencing project: providing services to taxonomists for standard genome sequencing and annotation.</title>
        <authorList>
            <consortium name="The Broad Institute Genomics Platform"/>
            <consortium name="The Broad Institute Genome Sequencing Center for Infectious Disease"/>
            <person name="Wu L."/>
            <person name="Ma J."/>
        </authorList>
    </citation>
    <scope>NUCLEOTIDE SEQUENCE [LARGE SCALE GENOMIC DNA]</scope>
    <source>
        <strain evidence="2">JCM 17986</strain>
    </source>
</reference>
<proteinExistence type="predicted"/>
<name>A0ABP9HUV3_9ACTN</name>
<keyword evidence="2" id="KW-1185">Reference proteome</keyword>
<dbReference type="EMBL" id="BAABHS010000020">
    <property type="protein sequence ID" value="GAA4978555.1"/>
    <property type="molecule type" value="Genomic_DNA"/>
</dbReference>
<sequence>MLLSSSPMSPMAAESGNAGEGMQLRVVVSSPAAVVMPLSWLGRVVAAEAWSVATSVYLRPQ</sequence>
<protein>
    <submittedName>
        <fullName evidence="1">Uncharacterized protein</fullName>
    </submittedName>
</protein>
<comment type="caution">
    <text evidence="1">The sequence shown here is derived from an EMBL/GenBank/DDBJ whole genome shotgun (WGS) entry which is preliminary data.</text>
</comment>
<organism evidence="1 2">
    <name type="scientific">Yinghuangia aomiensis</name>
    <dbReference type="NCBI Taxonomy" id="676205"/>
    <lineage>
        <taxon>Bacteria</taxon>
        <taxon>Bacillati</taxon>
        <taxon>Actinomycetota</taxon>
        <taxon>Actinomycetes</taxon>
        <taxon>Kitasatosporales</taxon>
        <taxon>Streptomycetaceae</taxon>
        <taxon>Yinghuangia</taxon>
    </lineage>
</organism>